<dbReference type="AlphaFoldDB" id="A0A3L8PLD5"/>
<dbReference type="PRINTS" id="PR00781">
    <property type="entry name" value="LIPOSIGPTASE"/>
</dbReference>
<evidence type="ECO:0000256" key="10">
    <source>
        <dbReference type="RuleBase" id="RU004181"/>
    </source>
</evidence>
<comment type="pathway">
    <text evidence="9">Protein modification; lipoprotein biosynthesis (signal peptide cleavage).</text>
</comment>
<feature type="transmembrane region" description="Helical" evidence="9">
    <location>
        <begin position="81"/>
        <end position="102"/>
    </location>
</feature>
<dbReference type="PANTHER" id="PTHR33695">
    <property type="entry name" value="LIPOPROTEIN SIGNAL PEPTIDASE"/>
    <property type="match status" value="1"/>
</dbReference>
<reference evidence="11 12" key="1">
    <citation type="submission" date="2018-10" db="EMBL/GenBank/DDBJ databases">
        <title>Aeromicrobium sp. 9W16Y-2 whole genome shotgun sequence.</title>
        <authorList>
            <person name="Li F."/>
        </authorList>
    </citation>
    <scope>NUCLEOTIDE SEQUENCE [LARGE SCALE GENOMIC DNA]</scope>
    <source>
        <strain evidence="11 12">9W16Y-2</strain>
    </source>
</reference>
<dbReference type="OrthoDB" id="4308908at2"/>
<gene>
    <name evidence="9 11" type="primary">lspA</name>
    <name evidence="11" type="ORF">D9V41_08365</name>
</gene>
<dbReference type="GO" id="GO:0004190">
    <property type="term" value="F:aspartic-type endopeptidase activity"/>
    <property type="evidence" value="ECO:0007669"/>
    <property type="project" value="UniProtKB-UniRule"/>
</dbReference>
<keyword evidence="6 9" id="KW-0378">Hydrolase</keyword>
<protein>
    <recommendedName>
        <fullName evidence="9">Lipoprotein signal peptidase</fullName>
        <ecNumber evidence="9">3.4.23.36</ecNumber>
    </recommendedName>
    <alternativeName>
        <fullName evidence="9">Prolipoprotein signal peptidase</fullName>
    </alternativeName>
    <alternativeName>
        <fullName evidence="9">Signal peptidase II</fullName>
        <shortName evidence="9">SPase II</shortName>
    </alternativeName>
</protein>
<evidence type="ECO:0000256" key="7">
    <source>
        <dbReference type="ARBA" id="ARBA00022989"/>
    </source>
</evidence>
<dbReference type="PANTHER" id="PTHR33695:SF1">
    <property type="entry name" value="LIPOPROTEIN SIGNAL PEPTIDASE"/>
    <property type="match status" value="1"/>
</dbReference>
<keyword evidence="3 9" id="KW-0645">Protease</keyword>
<organism evidence="11 12">
    <name type="scientific">Aeromicrobium phragmitis</name>
    <dbReference type="NCBI Taxonomy" id="2478914"/>
    <lineage>
        <taxon>Bacteria</taxon>
        <taxon>Bacillati</taxon>
        <taxon>Actinomycetota</taxon>
        <taxon>Actinomycetes</taxon>
        <taxon>Propionibacteriales</taxon>
        <taxon>Nocardioidaceae</taxon>
        <taxon>Aeromicrobium</taxon>
    </lineage>
</organism>
<feature type="transmembrane region" description="Helical" evidence="9">
    <location>
        <begin position="122"/>
        <end position="143"/>
    </location>
</feature>
<dbReference type="Pfam" id="PF01252">
    <property type="entry name" value="Peptidase_A8"/>
    <property type="match status" value="1"/>
</dbReference>
<keyword evidence="8 9" id="KW-0472">Membrane</keyword>
<feature type="active site" evidence="9">
    <location>
        <position position="114"/>
    </location>
</feature>
<keyword evidence="7 9" id="KW-1133">Transmembrane helix</keyword>
<comment type="similarity">
    <text evidence="1 9 10">Belongs to the peptidase A8 family.</text>
</comment>
<evidence type="ECO:0000313" key="12">
    <source>
        <dbReference type="Proteomes" id="UP000282515"/>
    </source>
</evidence>
<dbReference type="GO" id="GO:0006508">
    <property type="term" value="P:proteolysis"/>
    <property type="evidence" value="ECO:0007669"/>
    <property type="project" value="UniProtKB-KW"/>
</dbReference>
<name>A0A3L8PLD5_9ACTN</name>
<comment type="subcellular location">
    <subcellularLocation>
        <location evidence="9">Cell membrane</location>
        <topology evidence="9">Multi-pass membrane protein</topology>
    </subcellularLocation>
</comment>
<evidence type="ECO:0000256" key="3">
    <source>
        <dbReference type="ARBA" id="ARBA00022670"/>
    </source>
</evidence>
<dbReference type="HAMAP" id="MF_00161">
    <property type="entry name" value="LspA"/>
    <property type="match status" value="1"/>
</dbReference>
<dbReference type="EC" id="3.4.23.36" evidence="9"/>
<evidence type="ECO:0000313" key="11">
    <source>
        <dbReference type="EMBL" id="RLV56070.1"/>
    </source>
</evidence>
<evidence type="ECO:0000256" key="4">
    <source>
        <dbReference type="ARBA" id="ARBA00022692"/>
    </source>
</evidence>
<evidence type="ECO:0000256" key="5">
    <source>
        <dbReference type="ARBA" id="ARBA00022750"/>
    </source>
</evidence>
<keyword evidence="4 9" id="KW-0812">Transmembrane</keyword>
<dbReference type="EMBL" id="RDBF01000005">
    <property type="protein sequence ID" value="RLV56070.1"/>
    <property type="molecule type" value="Genomic_DNA"/>
</dbReference>
<sequence length="163" mass="17699">MFAIVAVLVWTLDQITKILAVAHLEGQDRVTVIPGVLWLTFLRNPGAAFGAGAEFTIVISVVAIIASVVLIVMARKLRDRWWAVAFGFFLAGATGNLADRIFREPGALHGHVVDFLQLPNWPVFNIADISLNVAAVMIVIRAFQGVGIDGAREERRPKGGDRA</sequence>
<dbReference type="UniPathway" id="UPA00665"/>
<keyword evidence="5 9" id="KW-0064">Aspartyl protease</keyword>
<evidence type="ECO:0000256" key="6">
    <source>
        <dbReference type="ARBA" id="ARBA00022801"/>
    </source>
</evidence>
<evidence type="ECO:0000256" key="1">
    <source>
        <dbReference type="ARBA" id="ARBA00006139"/>
    </source>
</evidence>
<evidence type="ECO:0000256" key="2">
    <source>
        <dbReference type="ARBA" id="ARBA00022475"/>
    </source>
</evidence>
<comment type="function">
    <text evidence="9">This protein specifically catalyzes the removal of signal peptides from prolipoproteins.</text>
</comment>
<feature type="transmembrane region" description="Helical" evidence="9">
    <location>
        <begin position="47"/>
        <end position="74"/>
    </location>
</feature>
<evidence type="ECO:0000256" key="8">
    <source>
        <dbReference type="ARBA" id="ARBA00023136"/>
    </source>
</evidence>
<feature type="active site" evidence="9">
    <location>
        <position position="128"/>
    </location>
</feature>
<dbReference type="Proteomes" id="UP000282515">
    <property type="component" value="Unassembled WGS sequence"/>
</dbReference>
<comment type="caution">
    <text evidence="9">Lacks conserved residue(s) required for the propagation of feature annotation.</text>
</comment>
<keyword evidence="2 9" id="KW-1003">Cell membrane</keyword>
<dbReference type="NCBIfam" id="TIGR00077">
    <property type="entry name" value="lspA"/>
    <property type="match status" value="1"/>
</dbReference>
<comment type="catalytic activity">
    <reaction evidence="9">
        <text>Release of signal peptides from bacterial membrane prolipoproteins. Hydrolyzes -Xaa-Yaa-Zaa-|-(S,diacylglyceryl)Cys-, in which Xaa is hydrophobic (preferably Leu), and Yaa (Ala or Ser) and Zaa (Gly or Ala) have small, neutral side chains.</text>
        <dbReference type="EC" id="3.4.23.36"/>
    </reaction>
</comment>
<keyword evidence="12" id="KW-1185">Reference proteome</keyword>
<accession>A0A3L8PLD5</accession>
<dbReference type="GO" id="GO:0005886">
    <property type="term" value="C:plasma membrane"/>
    <property type="evidence" value="ECO:0007669"/>
    <property type="project" value="UniProtKB-SubCell"/>
</dbReference>
<proteinExistence type="inferred from homology"/>
<evidence type="ECO:0000256" key="9">
    <source>
        <dbReference type="HAMAP-Rule" id="MF_00161"/>
    </source>
</evidence>
<dbReference type="InterPro" id="IPR001872">
    <property type="entry name" value="Peptidase_A8"/>
</dbReference>
<comment type="caution">
    <text evidence="11">The sequence shown here is derived from an EMBL/GenBank/DDBJ whole genome shotgun (WGS) entry which is preliminary data.</text>
</comment>